<dbReference type="EMBL" id="UINC01022356">
    <property type="protein sequence ID" value="SVA91795.1"/>
    <property type="molecule type" value="Genomic_DNA"/>
</dbReference>
<keyword evidence="1" id="KW-0472">Membrane</keyword>
<keyword evidence="1" id="KW-0812">Transmembrane</keyword>
<sequence length="53" mass="5727">MFGMKKGGGFDNRYKGGKLKNAIYVIVLIIVGIYFMATESEGSAIILSANILL</sequence>
<proteinExistence type="predicted"/>
<dbReference type="AlphaFoldDB" id="A0A381ZR97"/>
<accession>A0A381ZR97</accession>
<reference evidence="2" key="1">
    <citation type="submission" date="2018-05" db="EMBL/GenBank/DDBJ databases">
        <authorList>
            <person name="Lanie J.A."/>
            <person name="Ng W.-L."/>
            <person name="Kazmierczak K.M."/>
            <person name="Andrzejewski T.M."/>
            <person name="Davidsen T.M."/>
            <person name="Wayne K.J."/>
            <person name="Tettelin H."/>
            <person name="Glass J.I."/>
            <person name="Rusch D."/>
            <person name="Podicherti R."/>
            <person name="Tsui H.-C.T."/>
            <person name="Winkler M.E."/>
        </authorList>
    </citation>
    <scope>NUCLEOTIDE SEQUENCE</scope>
</reference>
<keyword evidence="1" id="KW-1133">Transmembrane helix</keyword>
<protein>
    <submittedName>
        <fullName evidence="2">Uncharacterized protein</fullName>
    </submittedName>
</protein>
<evidence type="ECO:0000313" key="2">
    <source>
        <dbReference type="EMBL" id="SVA91795.1"/>
    </source>
</evidence>
<organism evidence="2">
    <name type="scientific">marine metagenome</name>
    <dbReference type="NCBI Taxonomy" id="408172"/>
    <lineage>
        <taxon>unclassified sequences</taxon>
        <taxon>metagenomes</taxon>
        <taxon>ecological metagenomes</taxon>
    </lineage>
</organism>
<gene>
    <name evidence="2" type="ORF">METZ01_LOCUS144649</name>
</gene>
<name>A0A381ZR97_9ZZZZ</name>
<evidence type="ECO:0000256" key="1">
    <source>
        <dbReference type="SAM" id="Phobius"/>
    </source>
</evidence>
<feature type="transmembrane region" description="Helical" evidence="1">
    <location>
        <begin position="21"/>
        <end position="37"/>
    </location>
</feature>